<feature type="compositionally biased region" description="Polar residues" evidence="1">
    <location>
        <begin position="338"/>
        <end position="351"/>
    </location>
</feature>
<feature type="region of interest" description="Disordered" evidence="1">
    <location>
        <begin position="321"/>
        <end position="352"/>
    </location>
</feature>
<accession>A0A2G5B292</accession>
<evidence type="ECO:0000313" key="3">
    <source>
        <dbReference type="Proteomes" id="UP000242474"/>
    </source>
</evidence>
<dbReference type="AlphaFoldDB" id="A0A2G5B292"/>
<feature type="compositionally biased region" description="Polar residues" evidence="1">
    <location>
        <begin position="1"/>
        <end position="22"/>
    </location>
</feature>
<feature type="region of interest" description="Disordered" evidence="1">
    <location>
        <begin position="1"/>
        <end position="109"/>
    </location>
</feature>
<keyword evidence="3" id="KW-1185">Reference proteome</keyword>
<dbReference type="Proteomes" id="UP000242474">
    <property type="component" value="Unassembled WGS sequence"/>
</dbReference>
<protein>
    <submittedName>
        <fullName evidence="2">Uncharacterized protein</fullName>
    </submittedName>
</protein>
<gene>
    <name evidence="2" type="ORF">COEREDRAFT_11771</name>
</gene>
<reference evidence="2 3" key="1">
    <citation type="journal article" date="2015" name="Genome Biol. Evol.">
        <title>Phylogenomic analyses indicate that early fungi evolved digesting cell walls of algal ancestors of land plants.</title>
        <authorList>
            <person name="Chang Y."/>
            <person name="Wang S."/>
            <person name="Sekimoto S."/>
            <person name="Aerts A.L."/>
            <person name="Choi C."/>
            <person name="Clum A."/>
            <person name="LaButti K.M."/>
            <person name="Lindquist E.A."/>
            <person name="Yee Ngan C."/>
            <person name="Ohm R.A."/>
            <person name="Salamov A.A."/>
            <person name="Grigoriev I.V."/>
            <person name="Spatafora J.W."/>
            <person name="Berbee M.L."/>
        </authorList>
    </citation>
    <scope>NUCLEOTIDE SEQUENCE [LARGE SCALE GENOMIC DNA]</scope>
    <source>
        <strain evidence="2 3">NRRL 1564</strain>
    </source>
</reference>
<proteinExistence type="predicted"/>
<feature type="compositionally biased region" description="Low complexity" evidence="1">
    <location>
        <begin position="56"/>
        <end position="109"/>
    </location>
</feature>
<dbReference type="OrthoDB" id="5598769at2759"/>
<dbReference type="EMBL" id="KZ303547">
    <property type="protein sequence ID" value="PIA13115.1"/>
    <property type="molecule type" value="Genomic_DNA"/>
</dbReference>
<evidence type="ECO:0000256" key="1">
    <source>
        <dbReference type="SAM" id="MobiDB-lite"/>
    </source>
</evidence>
<evidence type="ECO:0000313" key="2">
    <source>
        <dbReference type="EMBL" id="PIA13115.1"/>
    </source>
</evidence>
<name>A0A2G5B292_COERN</name>
<organism evidence="2 3">
    <name type="scientific">Coemansia reversa (strain ATCC 12441 / NRRL 1564)</name>
    <dbReference type="NCBI Taxonomy" id="763665"/>
    <lineage>
        <taxon>Eukaryota</taxon>
        <taxon>Fungi</taxon>
        <taxon>Fungi incertae sedis</taxon>
        <taxon>Zoopagomycota</taxon>
        <taxon>Kickxellomycotina</taxon>
        <taxon>Kickxellomycetes</taxon>
        <taxon>Kickxellales</taxon>
        <taxon>Kickxellaceae</taxon>
        <taxon>Coemansia</taxon>
    </lineage>
</organism>
<sequence>MEPPLTQSLSQPYGPTKSNYALPQNIKISPPIGPQDDSDVTLQVPLVENSGFKPHMPYQQNIQPQKQQQQVSPIQISSQQQQQQQVSPVQIPSQQQTQQQQQMQMPQAHMQVPVSNADHGVQGISQPNPLPSYAPNTIAPNEASVDPYHHNFIPGTFGPNAQNYNNHISAAPLGVNYVNTYSNAPPQISYPHMQSVPLVNTKPYAAFDHSNPFHSSNNNKFEHNVNANTDHHSSVSSAEPSGLDNTFRNRIKDFLGNVSVCETVPMASLVTAALIHHYRHRNTTKLVPFEGPKWLRYLGNAVFARATYGFLTGNGLIKPRSKAPQESARTLSWDGRDSYSSNPHNIPNSHTIGGYTNGHIQYDMQSAPNAVAPALESSYAGGVTQMVGKIVNGLFRNRNANGMPGITNRGLNDSADILDGFDESWAVPRKLAEKYYRNIYHKGKNLYNVETYVLGGAAAISALHSEKSMVRHQLGNHSNTTKQLDYKHDYVVMGLALSEVEMLLERKSEMGPMGPGDDLESIGKIALATIIKIKTDEDFGEYEKQYKNMTSHPMTTAQYNERDHCYHSYDGRYTGANIDYEQRKLQNRSQLLRQPHHQRFPQDFRYQQNYYS</sequence>